<dbReference type="STRING" id="655015.B1812_07840"/>
<reference evidence="1 2" key="1">
    <citation type="submission" date="2017-02" db="EMBL/GenBank/DDBJ databases">
        <authorList>
            <person name="Peterson S.W."/>
        </authorList>
    </citation>
    <scope>NUCLEOTIDE SEQUENCE [LARGE SCALE GENOMIC DNA]</scope>
    <source>
        <strain evidence="1 2">S285</strain>
    </source>
</reference>
<proteinExistence type="predicted"/>
<keyword evidence="2" id="KW-1185">Reference proteome</keyword>
<organism evidence="1 2">
    <name type="scientific">Methylocystis bryophila</name>
    <dbReference type="NCBI Taxonomy" id="655015"/>
    <lineage>
        <taxon>Bacteria</taxon>
        <taxon>Pseudomonadati</taxon>
        <taxon>Pseudomonadota</taxon>
        <taxon>Alphaproteobacteria</taxon>
        <taxon>Hyphomicrobiales</taxon>
        <taxon>Methylocystaceae</taxon>
        <taxon>Methylocystis</taxon>
    </lineage>
</organism>
<protein>
    <submittedName>
        <fullName evidence="1">Uncharacterized protein</fullName>
    </submittedName>
</protein>
<evidence type="ECO:0000313" key="1">
    <source>
        <dbReference type="EMBL" id="ARN80996.1"/>
    </source>
</evidence>
<gene>
    <name evidence="1" type="ORF">B1812_07840</name>
</gene>
<dbReference type="RefSeq" id="WP_085771084.1">
    <property type="nucleotide sequence ID" value="NZ_AP027149.1"/>
</dbReference>
<dbReference type="KEGG" id="mbry:B1812_07840"/>
<dbReference type="OrthoDB" id="8442941at2"/>
<name>A0A1W6MTZ9_9HYPH</name>
<sequence>MTASPFAALREEPGCVNPVPAEITARGFRLLTLRCYHSDSAPPSFAWIDQRIFRAPNRASRHGLNFGLAFQPEIASWLIDRVGRASLAGHYPPQRNPEWPTTIWRSADRRWDDGMRTTEWFAEVTFASQNHAEAFEEKWRRRLAGGTGD</sequence>
<dbReference type="EMBL" id="CP019948">
    <property type="protein sequence ID" value="ARN80996.1"/>
    <property type="molecule type" value="Genomic_DNA"/>
</dbReference>
<evidence type="ECO:0000313" key="2">
    <source>
        <dbReference type="Proteomes" id="UP000193978"/>
    </source>
</evidence>
<dbReference type="AlphaFoldDB" id="A0A1W6MTZ9"/>
<accession>A0A1W6MTZ9</accession>
<dbReference type="Proteomes" id="UP000193978">
    <property type="component" value="Chromosome"/>
</dbReference>